<organism evidence="2 3">
    <name type="scientific">Diploptera punctata</name>
    <name type="common">Pacific beetle cockroach</name>
    <dbReference type="NCBI Taxonomy" id="6984"/>
    <lineage>
        <taxon>Eukaryota</taxon>
        <taxon>Metazoa</taxon>
        <taxon>Ecdysozoa</taxon>
        <taxon>Arthropoda</taxon>
        <taxon>Hexapoda</taxon>
        <taxon>Insecta</taxon>
        <taxon>Pterygota</taxon>
        <taxon>Neoptera</taxon>
        <taxon>Polyneoptera</taxon>
        <taxon>Dictyoptera</taxon>
        <taxon>Blattodea</taxon>
        <taxon>Blaberoidea</taxon>
        <taxon>Blaberidae</taxon>
        <taxon>Diplopterinae</taxon>
        <taxon>Diploptera</taxon>
    </lineage>
</organism>
<name>A0AAD7ZJS5_DIPPU</name>
<feature type="non-terminal residue" evidence="2">
    <location>
        <position position="167"/>
    </location>
</feature>
<protein>
    <submittedName>
        <fullName evidence="2">Uncharacterized protein</fullName>
    </submittedName>
</protein>
<dbReference type="Proteomes" id="UP001233999">
    <property type="component" value="Unassembled WGS sequence"/>
</dbReference>
<proteinExistence type="predicted"/>
<sequence length="167" mass="19144">DLLKKPVFRRLIINRRERIAFEKLSEVVDEILCDSDCSELLWNEDSDDEIIYSDNVTVHATDGRNISHYLGLKSLWSIFLKARRTAPYHTLSSCTSSPLFIRTLYVEQMQTMVGDHMLSSTLSPPPRQVAGIGRQHKLAPNLGLSPKTRHKEGPKKRLQTRRICCLL</sequence>
<evidence type="ECO:0000313" key="3">
    <source>
        <dbReference type="Proteomes" id="UP001233999"/>
    </source>
</evidence>
<feature type="compositionally biased region" description="Basic residues" evidence="1">
    <location>
        <begin position="147"/>
        <end position="159"/>
    </location>
</feature>
<evidence type="ECO:0000313" key="2">
    <source>
        <dbReference type="EMBL" id="KAJ9581671.1"/>
    </source>
</evidence>
<dbReference type="EMBL" id="JASPKZ010007867">
    <property type="protein sequence ID" value="KAJ9581671.1"/>
    <property type="molecule type" value="Genomic_DNA"/>
</dbReference>
<feature type="region of interest" description="Disordered" evidence="1">
    <location>
        <begin position="140"/>
        <end position="159"/>
    </location>
</feature>
<reference evidence="2" key="2">
    <citation type="submission" date="2023-05" db="EMBL/GenBank/DDBJ databases">
        <authorList>
            <person name="Fouks B."/>
        </authorList>
    </citation>
    <scope>NUCLEOTIDE SEQUENCE</scope>
    <source>
        <strain evidence="2">Stay&amp;Tobe</strain>
        <tissue evidence="2">Testes</tissue>
    </source>
</reference>
<reference evidence="2" key="1">
    <citation type="journal article" date="2023" name="IScience">
        <title>Live-bearing cockroach genome reveals convergent evolutionary mechanisms linked to viviparity in insects and beyond.</title>
        <authorList>
            <person name="Fouks B."/>
            <person name="Harrison M.C."/>
            <person name="Mikhailova A.A."/>
            <person name="Marchal E."/>
            <person name="English S."/>
            <person name="Carruthers M."/>
            <person name="Jennings E.C."/>
            <person name="Chiamaka E.L."/>
            <person name="Frigard R.A."/>
            <person name="Pippel M."/>
            <person name="Attardo G.M."/>
            <person name="Benoit J.B."/>
            <person name="Bornberg-Bauer E."/>
            <person name="Tobe S.S."/>
        </authorList>
    </citation>
    <scope>NUCLEOTIDE SEQUENCE</scope>
    <source>
        <strain evidence="2">Stay&amp;Tobe</strain>
    </source>
</reference>
<dbReference type="AlphaFoldDB" id="A0AAD7ZJS5"/>
<evidence type="ECO:0000256" key="1">
    <source>
        <dbReference type="SAM" id="MobiDB-lite"/>
    </source>
</evidence>
<gene>
    <name evidence="2" type="ORF">L9F63_023151</name>
</gene>
<feature type="non-terminal residue" evidence="2">
    <location>
        <position position="1"/>
    </location>
</feature>
<comment type="caution">
    <text evidence="2">The sequence shown here is derived from an EMBL/GenBank/DDBJ whole genome shotgun (WGS) entry which is preliminary data.</text>
</comment>
<keyword evidence="3" id="KW-1185">Reference proteome</keyword>
<accession>A0AAD7ZJS5</accession>